<dbReference type="Proteomes" id="UP000268321">
    <property type="component" value="Unassembled WGS sequence"/>
</dbReference>
<proteinExistence type="predicted"/>
<feature type="compositionally biased region" description="Polar residues" evidence="1">
    <location>
        <begin position="197"/>
        <end position="213"/>
    </location>
</feature>
<evidence type="ECO:0000313" key="2">
    <source>
        <dbReference type="EMBL" id="RKP32591.1"/>
    </source>
</evidence>
<dbReference type="AlphaFoldDB" id="A0A4P9ZJK9"/>
<dbReference type="InterPro" id="IPR029005">
    <property type="entry name" value="LIM-bd/SEUSS"/>
</dbReference>
<gene>
    <name evidence="2" type="ORF">METBISCDRAFT_21279</name>
</gene>
<reference evidence="3" key="1">
    <citation type="journal article" date="2018" name="Nat. Microbiol.">
        <title>Leveraging single-cell genomics to expand the fungal tree of life.</title>
        <authorList>
            <person name="Ahrendt S.R."/>
            <person name="Quandt C.A."/>
            <person name="Ciobanu D."/>
            <person name="Clum A."/>
            <person name="Salamov A."/>
            <person name="Andreopoulos B."/>
            <person name="Cheng J.F."/>
            <person name="Woyke T."/>
            <person name="Pelin A."/>
            <person name="Henrissat B."/>
            <person name="Reynolds N.K."/>
            <person name="Benny G.L."/>
            <person name="Smith M.E."/>
            <person name="James T.Y."/>
            <person name="Grigoriev I.V."/>
        </authorList>
    </citation>
    <scope>NUCLEOTIDE SEQUENCE [LARGE SCALE GENOMIC DNA]</scope>
    <source>
        <strain evidence="3">Baker2002</strain>
    </source>
</reference>
<dbReference type="EMBL" id="ML004430">
    <property type="protein sequence ID" value="RKP32591.1"/>
    <property type="molecule type" value="Genomic_DNA"/>
</dbReference>
<keyword evidence="3" id="KW-1185">Reference proteome</keyword>
<dbReference type="OrthoDB" id="774557at2759"/>
<evidence type="ECO:0000313" key="3">
    <source>
        <dbReference type="Proteomes" id="UP000268321"/>
    </source>
</evidence>
<feature type="compositionally biased region" description="Low complexity" evidence="1">
    <location>
        <begin position="137"/>
        <end position="159"/>
    </location>
</feature>
<evidence type="ECO:0000256" key="1">
    <source>
        <dbReference type="SAM" id="MobiDB-lite"/>
    </source>
</evidence>
<name>A0A4P9ZJK9_9ASCO</name>
<sequence>MQNFFGMDAAHTPQTAQLRMVANTQFDKRAQMMAPGMTSQHAQMLGALQQQFLTSSDTLGAPKNAMADKKLEPKIVPAALQLEMPPQPQIPPQGLLQQPFQMLQRQSPQMDHQGANNGFDGGKTQQCVLGQRLQSMAGQQQQQPHAPQMAAQQQMTGQHPLQQPPMQSRPLQMSAPQVTAQQMGQMGHAGLPPALQTAGQMSGHMSSMGQVPSQQEQMQNQQLYLRQHQLLQQHQLQMQQTSAALVLHVPPLSLKSLPDKNGPSSAGGTSASNAAQHAAACSAAAHASQMASNLRIYKRNLGNTAVLRVLDLIDFVANEPPESLTSYGFWQNTCQVHAVPTAVLRITVPVESGGNDDDEGLGNTRLYMLNVSTAPQFFLAKALASNVASKQFSLPGLRYHILGSGAVFMTSRLSYLRTYKDESSTHITGFCRLLMSRDFRLELVDCTIVGYTSQVSLLQLEKRWVASTAKNDGQEREFMKRVFNDTLARAVCDGGGFSENVMRVLKISDVMMQLRPLMAFTAANGLNSPIKSLDVYVNSNKGCGGPGARDKVKRRKRSGMSPMNSER</sequence>
<feature type="region of interest" description="Disordered" evidence="1">
    <location>
        <begin position="104"/>
        <end position="220"/>
    </location>
</feature>
<dbReference type="Pfam" id="PF01803">
    <property type="entry name" value="LIM_bind"/>
    <property type="match status" value="1"/>
</dbReference>
<accession>A0A4P9ZJK9</accession>
<feature type="compositionally biased region" description="Polar residues" evidence="1">
    <location>
        <begin position="160"/>
        <end position="184"/>
    </location>
</feature>
<protein>
    <submittedName>
        <fullName evidence="2">Uncharacterized protein</fullName>
    </submittedName>
</protein>
<organism evidence="2 3">
    <name type="scientific">Metschnikowia bicuspidata</name>
    <dbReference type="NCBI Taxonomy" id="27322"/>
    <lineage>
        <taxon>Eukaryota</taxon>
        <taxon>Fungi</taxon>
        <taxon>Dikarya</taxon>
        <taxon>Ascomycota</taxon>
        <taxon>Saccharomycotina</taxon>
        <taxon>Pichiomycetes</taxon>
        <taxon>Metschnikowiaceae</taxon>
        <taxon>Metschnikowia</taxon>
    </lineage>
</organism>
<feature type="region of interest" description="Disordered" evidence="1">
    <location>
        <begin position="544"/>
        <end position="567"/>
    </location>
</feature>
<feature type="compositionally biased region" description="Polar residues" evidence="1">
    <location>
        <begin position="123"/>
        <end position="136"/>
    </location>
</feature>
<feature type="compositionally biased region" description="Polar residues" evidence="1">
    <location>
        <begin position="105"/>
        <end position="116"/>
    </location>
</feature>